<dbReference type="AlphaFoldDB" id="D3EZN5"/>
<evidence type="ECO:0000313" key="1">
    <source>
        <dbReference type="EMBL" id="ADB53873.1"/>
    </source>
</evidence>
<sequence>MSYIKYYGRLARYSAYSVAKGVALPFVRTEAVRSGAHEMAYPISTYAPWQSDQEFQQVYGAVKRNTLVDVWRCHELWSLLAELREVPGAIIEVGVWRGGTGALMASRAKRLGITDSVYLCDTWTGVVKTSAVDTYYRDGRHDDTSRPIVEQLVSRMALDNVRLLQGMFPEETADQVTDGTFRLCHIDVDVYQSAKDVLEWAWPKLSPGGVVVFDDYGCPATPGVTKLVDEQRMHDDRLVIHNLNGHGLVLKR</sequence>
<dbReference type="PANTHER" id="PTHR40036">
    <property type="entry name" value="MACROCIN O-METHYLTRANSFERASE"/>
    <property type="match status" value="1"/>
</dbReference>
<dbReference type="SUPFAM" id="SSF53335">
    <property type="entry name" value="S-adenosyl-L-methionine-dependent methyltransferases"/>
    <property type="match status" value="1"/>
</dbReference>
<dbReference type="RefSeq" id="WP_012936924.1">
    <property type="nucleotide sequence ID" value="NC_013739.1"/>
</dbReference>
<reference evidence="2" key="2">
    <citation type="submission" date="2010-01" db="EMBL/GenBank/DDBJ databases">
        <title>The complete genome of Conexibacter woesei DSM 14684.</title>
        <authorList>
            <consortium name="US DOE Joint Genome Institute (JGI-PGF)"/>
            <person name="Lucas S."/>
            <person name="Copeland A."/>
            <person name="Lapidus A."/>
            <person name="Glavina del Rio T."/>
            <person name="Dalin E."/>
            <person name="Tice H."/>
            <person name="Bruce D."/>
            <person name="Goodwin L."/>
            <person name="Pitluck S."/>
            <person name="Kyrpides N."/>
            <person name="Mavromatis K."/>
            <person name="Ivanova N."/>
            <person name="Mikhailova N."/>
            <person name="Chertkov O."/>
            <person name="Brettin T."/>
            <person name="Detter J.C."/>
            <person name="Han C."/>
            <person name="Larimer F."/>
            <person name="Land M."/>
            <person name="Hauser L."/>
            <person name="Markowitz V."/>
            <person name="Cheng J.-F."/>
            <person name="Hugenholtz P."/>
            <person name="Woyke T."/>
            <person name="Wu D."/>
            <person name="Pukall R."/>
            <person name="Steenblock K."/>
            <person name="Schneider S."/>
            <person name="Klenk H.-P."/>
            <person name="Eisen J.A."/>
        </authorList>
    </citation>
    <scope>NUCLEOTIDE SEQUENCE [LARGE SCALE GENOMIC DNA]</scope>
    <source>
        <strain evidence="2">DSM 14684 / CIP 108061 / JCM 11494 / NBRC 100937 / ID131577</strain>
    </source>
</reference>
<evidence type="ECO:0008006" key="3">
    <source>
        <dbReference type="Google" id="ProtNLM"/>
    </source>
</evidence>
<dbReference type="KEGG" id="cwo:Cwoe_5468"/>
<evidence type="ECO:0000313" key="2">
    <source>
        <dbReference type="Proteomes" id="UP000008229"/>
    </source>
</evidence>
<reference evidence="1 2" key="1">
    <citation type="journal article" date="2010" name="Stand. Genomic Sci.">
        <title>Complete genome sequence of Conexibacter woesei type strain (ID131577).</title>
        <authorList>
            <person name="Pukall R."/>
            <person name="Lapidus A."/>
            <person name="Glavina Del Rio T."/>
            <person name="Copeland A."/>
            <person name="Tice H."/>
            <person name="Cheng J.-F."/>
            <person name="Lucas S."/>
            <person name="Chen F."/>
            <person name="Nolan M."/>
            <person name="Bruce D."/>
            <person name="Goodwin L."/>
            <person name="Pitluck S."/>
            <person name="Mavromatis K."/>
            <person name="Ivanova N."/>
            <person name="Ovchinnikova G."/>
            <person name="Pati A."/>
            <person name="Chen A."/>
            <person name="Palaniappan K."/>
            <person name="Land M."/>
            <person name="Hauser L."/>
            <person name="Chang Y.-J."/>
            <person name="Jeffries C.D."/>
            <person name="Chain P."/>
            <person name="Meincke L."/>
            <person name="Sims D."/>
            <person name="Brettin T."/>
            <person name="Detter J.C."/>
            <person name="Rohde M."/>
            <person name="Goeker M."/>
            <person name="Bristow J."/>
            <person name="Eisen J.A."/>
            <person name="Markowitz V."/>
            <person name="Kyrpides N.C."/>
            <person name="Klenk H.-P."/>
            <person name="Hugenholtz P."/>
        </authorList>
    </citation>
    <scope>NUCLEOTIDE SEQUENCE [LARGE SCALE GENOMIC DNA]</scope>
    <source>
        <strain evidence="2">DSM 14684 / CIP 108061 / JCM 11494 / NBRC 100937 / ID131577</strain>
    </source>
</reference>
<dbReference type="eggNOG" id="COG4122">
    <property type="taxonomic scope" value="Bacteria"/>
</dbReference>
<proteinExistence type="predicted"/>
<name>D3EZN5_CONWI</name>
<organism evidence="1 2">
    <name type="scientific">Conexibacter woesei (strain DSM 14684 / CCUG 47730 / CIP 108061 / JCM 11494 / NBRC 100937 / ID131577)</name>
    <dbReference type="NCBI Taxonomy" id="469383"/>
    <lineage>
        <taxon>Bacteria</taxon>
        <taxon>Bacillati</taxon>
        <taxon>Actinomycetota</taxon>
        <taxon>Thermoleophilia</taxon>
        <taxon>Solirubrobacterales</taxon>
        <taxon>Conexibacteraceae</taxon>
        <taxon>Conexibacter</taxon>
    </lineage>
</organism>
<dbReference type="InterPro" id="IPR008884">
    <property type="entry name" value="TylF_MeTrfase"/>
</dbReference>
<gene>
    <name evidence="1" type="ordered locus">Cwoe_5468</name>
</gene>
<keyword evidence="2" id="KW-1185">Reference proteome</keyword>
<accession>D3EZN5</accession>
<protein>
    <recommendedName>
        <fullName evidence="3">Methyltransferase</fullName>
    </recommendedName>
</protein>
<dbReference type="Gene3D" id="3.40.50.150">
    <property type="entry name" value="Vaccinia Virus protein VP39"/>
    <property type="match status" value="1"/>
</dbReference>
<dbReference type="Pfam" id="PF05711">
    <property type="entry name" value="TylF"/>
    <property type="match status" value="1"/>
</dbReference>
<dbReference type="InterPro" id="IPR029063">
    <property type="entry name" value="SAM-dependent_MTases_sf"/>
</dbReference>
<dbReference type="Proteomes" id="UP000008229">
    <property type="component" value="Chromosome"/>
</dbReference>
<dbReference type="EMBL" id="CP001854">
    <property type="protein sequence ID" value="ADB53873.1"/>
    <property type="molecule type" value="Genomic_DNA"/>
</dbReference>
<dbReference type="STRING" id="469383.Cwoe_5468"/>
<dbReference type="HOGENOM" id="CLU_070011_0_1_11"/>
<dbReference type="PANTHER" id="PTHR40036:SF1">
    <property type="entry name" value="MACROCIN O-METHYLTRANSFERASE"/>
    <property type="match status" value="1"/>
</dbReference>